<protein>
    <submittedName>
        <fullName evidence="1">DUF1800 domain-containing protein</fullName>
    </submittedName>
</protein>
<comment type="caution">
    <text evidence="1">The sequence shown here is derived from an EMBL/GenBank/DDBJ whole genome shotgun (WGS) entry which is preliminary data.</text>
</comment>
<gene>
    <name evidence="1" type="ORF">ENK37_06560</name>
</gene>
<evidence type="ECO:0000313" key="1">
    <source>
        <dbReference type="EMBL" id="HGY09697.1"/>
    </source>
</evidence>
<sequence length="457" mass="51418">METLRTLPQPVPDDVVTSIGLEEGVGAFPSTAPYRISTQAWKGALALLLAGGTLTACGRLGAGARYRGPFGRYEAAHLLRRAAARGNAAEADNLASMGLEHAVDALLDSPEIPEEHDPDYFEGEGSPDYRNAWVNQWLQTRTPAAERLTLFWHGHFVTEAGKTGWWNTYHKINKLRELSLSSFRDLLYMIAEDPAMLIYLDNNDSTKEHPNENWARELMELFTLGEGHYTEKDIQEVARAFTGWSVSWEDDHHYFAFYAEDHDFGPKTVLGRSVHNTHNPLFEGYEVLDILLENPQTYLFISEKLLKFYFHPDPDPRMVQVGADVLKGGTVRDFLKWLFMHPEFYADEARNALVKSPMEYAVGMLYAAGKREAPEGLSWWLRARLDQDPYNPPDVSGWPSGADWLPDALLLQRLKFIDFATRTTDGEPPPTGPVDYSVFMDGAANPLSLVAPEAQLL</sequence>
<accession>A0A7C4ZH24</accession>
<dbReference type="InterPro" id="IPR014917">
    <property type="entry name" value="DUF1800"/>
</dbReference>
<reference evidence="1" key="1">
    <citation type="journal article" date="2020" name="mSystems">
        <title>Genome- and Community-Level Interaction Insights into Carbon Utilization and Element Cycling Functions of Hydrothermarchaeota in Hydrothermal Sediment.</title>
        <authorList>
            <person name="Zhou Z."/>
            <person name="Liu Y."/>
            <person name="Xu W."/>
            <person name="Pan J."/>
            <person name="Luo Z.H."/>
            <person name="Li M."/>
        </authorList>
    </citation>
    <scope>NUCLEOTIDE SEQUENCE [LARGE SCALE GENOMIC DNA]</scope>
    <source>
        <strain evidence="1">HyVt-570</strain>
    </source>
</reference>
<dbReference type="AlphaFoldDB" id="A0A7C4ZH24"/>
<dbReference type="Proteomes" id="UP000885759">
    <property type="component" value="Unassembled WGS sequence"/>
</dbReference>
<proteinExistence type="predicted"/>
<name>A0A7C4ZH24_9DEIN</name>
<organism evidence="1">
    <name type="scientific">Oceanithermus profundus</name>
    <dbReference type="NCBI Taxonomy" id="187137"/>
    <lineage>
        <taxon>Bacteria</taxon>
        <taxon>Thermotogati</taxon>
        <taxon>Deinococcota</taxon>
        <taxon>Deinococci</taxon>
        <taxon>Thermales</taxon>
        <taxon>Thermaceae</taxon>
        <taxon>Oceanithermus</taxon>
    </lineage>
</organism>
<dbReference type="Pfam" id="PF08811">
    <property type="entry name" value="DUF1800"/>
    <property type="match status" value="1"/>
</dbReference>
<dbReference type="EMBL" id="DRPZ01000174">
    <property type="protein sequence ID" value="HGY09697.1"/>
    <property type="molecule type" value="Genomic_DNA"/>
</dbReference>